<dbReference type="Proteomes" id="UP000009352">
    <property type="component" value="Unassembled WGS sequence"/>
</dbReference>
<accession>A0AB33XTJ8</accession>
<proteinExistence type="predicted"/>
<sequence>MAETLTRKFLRWKMHHDKRESLHYDGSISFSGKMSSS</sequence>
<protein>
    <submittedName>
        <fullName evidence="1">Uncharacterized protein</fullName>
    </submittedName>
</protein>
<dbReference type="EMBL" id="AMQX01000009">
    <property type="protein sequence ID" value="EKS50329.1"/>
    <property type="molecule type" value="Genomic_DNA"/>
</dbReference>
<gene>
    <name evidence="1" type="ORF">LRHMDP3_1858</name>
</gene>
<comment type="caution">
    <text evidence="1">The sequence shown here is derived from an EMBL/GenBank/DDBJ whole genome shotgun (WGS) entry which is preliminary data.</text>
</comment>
<dbReference type="AlphaFoldDB" id="A0AB33XTJ8"/>
<reference evidence="1 2" key="1">
    <citation type="journal article" date="2013" name="Genome Announc.">
        <title>Draft Genome Sequence of Staphylococcus simulans UMC-CNS-990, Isolated from a Case of Chronic Bovine Mastitis.</title>
        <authorList>
            <person name="Calcutt M.J."/>
            <person name="Foecking M.F."/>
            <person name="Hsieh H.Y."/>
            <person name="Perry J."/>
            <person name="Stewart G.C."/>
            <person name="Middleton J.R."/>
        </authorList>
    </citation>
    <scope>NUCLEOTIDE SEQUENCE [LARGE SCALE GENOMIC DNA]</scope>
    <source>
        <strain evidence="1 2">LRHMDP3</strain>
    </source>
</reference>
<evidence type="ECO:0000313" key="2">
    <source>
        <dbReference type="Proteomes" id="UP000009352"/>
    </source>
</evidence>
<name>A0AB33XTJ8_LACRH</name>
<evidence type="ECO:0000313" key="1">
    <source>
        <dbReference type="EMBL" id="EKS50329.1"/>
    </source>
</evidence>
<organism evidence="1 2">
    <name type="scientific">Lacticaseibacillus rhamnosus LRHMDP3</name>
    <dbReference type="NCBI Taxonomy" id="1203259"/>
    <lineage>
        <taxon>Bacteria</taxon>
        <taxon>Bacillati</taxon>
        <taxon>Bacillota</taxon>
        <taxon>Bacilli</taxon>
        <taxon>Lactobacillales</taxon>
        <taxon>Lactobacillaceae</taxon>
        <taxon>Lacticaseibacillus</taxon>
    </lineage>
</organism>